<reference evidence="2 3" key="2">
    <citation type="journal article" date="2016" name="ISME J.">
        <title>Characterization of the first cultured representative of Verrucomicrobia subdivision 5 indicates the proposal of a novel phylum.</title>
        <authorList>
            <person name="Spring S."/>
            <person name="Bunk B."/>
            <person name="Sproer C."/>
            <person name="Schumann P."/>
            <person name="Rohde M."/>
            <person name="Tindall B.J."/>
            <person name="Klenk H.P."/>
        </authorList>
    </citation>
    <scope>NUCLEOTIDE SEQUENCE [LARGE SCALE GENOMIC DNA]</scope>
    <source>
        <strain evidence="2 3">L21-Fru-AB</strain>
    </source>
</reference>
<keyword evidence="3" id="KW-1185">Reference proteome</keyword>
<dbReference type="RefSeq" id="WP_052882126.1">
    <property type="nucleotide sequence ID" value="NZ_CP010904.1"/>
</dbReference>
<keyword evidence="1" id="KW-0175">Coiled coil</keyword>
<accession>A0A0G3EEH3</accession>
<sequence>MMRALRRALRQWKREFLTFWQRFTAFHRIIIGIVLAMGVVIAARTKVLDPLDRELAAERKTLADKGVPVTVPAPADDPEIQEEELRAENLQRSLQDRAAELAEVEKTSAYRLDAGKADANAALLALAGRHGLHVLKNTAVESPGDAPVPTVASAYELAGRFGAIYGFLDEARREPLLWELRDVSIGLLRESDGFGGATAPPLVLRFTLVLHLYGGGGA</sequence>
<dbReference type="EMBL" id="CP010904">
    <property type="protein sequence ID" value="AKJ64836.1"/>
    <property type="molecule type" value="Genomic_DNA"/>
</dbReference>
<dbReference type="STRING" id="1307763.L21SP4_01593"/>
<protein>
    <submittedName>
        <fullName evidence="2">Uncharacterized protein</fullName>
    </submittedName>
</protein>
<gene>
    <name evidence="2" type="ORF">L21SP4_01593</name>
</gene>
<feature type="coiled-coil region" evidence="1">
    <location>
        <begin position="80"/>
        <end position="107"/>
    </location>
</feature>
<name>A0A0G3EEH3_9BACT</name>
<dbReference type="Proteomes" id="UP000035268">
    <property type="component" value="Chromosome"/>
</dbReference>
<dbReference type="AlphaFoldDB" id="A0A0G3EEH3"/>
<organism evidence="2 3">
    <name type="scientific">Kiritimatiella glycovorans</name>
    <dbReference type="NCBI Taxonomy" id="1307763"/>
    <lineage>
        <taxon>Bacteria</taxon>
        <taxon>Pseudomonadati</taxon>
        <taxon>Kiritimatiellota</taxon>
        <taxon>Kiritimatiellia</taxon>
        <taxon>Kiritimatiellales</taxon>
        <taxon>Kiritimatiellaceae</taxon>
        <taxon>Kiritimatiella</taxon>
    </lineage>
</organism>
<proteinExistence type="predicted"/>
<dbReference type="KEGG" id="vbl:L21SP4_01593"/>
<evidence type="ECO:0000313" key="3">
    <source>
        <dbReference type="Proteomes" id="UP000035268"/>
    </source>
</evidence>
<reference evidence="3" key="1">
    <citation type="submission" date="2015-02" db="EMBL/GenBank/DDBJ databases">
        <title>Description and complete genome sequence of the first cultured representative of the subdivision 5 of the Verrucomicrobia phylum.</title>
        <authorList>
            <person name="Spring S."/>
            <person name="Bunk B."/>
            <person name="Sproer C."/>
            <person name="Klenk H.-P."/>
        </authorList>
    </citation>
    <scope>NUCLEOTIDE SEQUENCE [LARGE SCALE GENOMIC DNA]</scope>
    <source>
        <strain evidence="3">L21-Fru-AB</strain>
    </source>
</reference>
<evidence type="ECO:0000256" key="1">
    <source>
        <dbReference type="SAM" id="Coils"/>
    </source>
</evidence>
<evidence type="ECO:0000313" key="2">
    <source>
        <dbReference type="EMBL" id="AKJ64836.1"/>
    </source>
</evidence>